<sequence length="939" mass="107119">MTEDEISTLNIDKTQEIEVYIEKKSQLQQTYKKLRLKLLELRKSQNQYLQYFTKIVNDCYGEKVDVPKDEPIIPPSPSVKMPMMQEDFFRILRIAGVTDLDLYLNESSVVESQIFCKNTIFDDATEKAISLTQPALRITLLDDIMNHIAGCKSYLDKLVPLFHSITTNPLLEDNLIKSGSRKSKLYEYYFNTLEEFAKLLEVDECKIVFKVPNTDELIYPTEEFMHVLPLSKTLSGYLYSQVQLTQINNPLDDINYDTSRENCIFTSNKSVLCAAFSITLGGIGGLILLFNKSFTPLDKSRLSLLSSYVAPLLFVLRSVFIQVAPRHFRMIGNVISKFRTEKNALESFQQQFCFIASAERCRVLLAKSDPNEPEIPVLQEGPSLIRKSIGFQSVSTYTSPRSHKDFNMAIDNDQTLSRITSMMVLKVENTNFVIVLYNSLVSTNFSQVQSTLATLFSMSLPPILHQIKLIKEIEKFNNQNKIKQEKTDNIISVFGKLVKIVKEGGDISDVLPENTNLKVGRFNEYKELYDVFDGEKIEIEFGQEKSFIDKNGKFVVTDNNFVCVYENFKNDEDSKALLVHLSHMIFIVIPTVLIKNVLAQISEANKDLCELICGNFRTLSNIIGCDVQFVTYEYPPASAPEGRKYQKLITSSRGIEAEIYSEEELDDEQKGLLDIFADWIQETIVISKKPNTTKIIEFLVDSGFTHTFDCSFEDVNRWVNTISSFFLAYDINFESRIEALDVAHELLTNQAWQAWFSSENRLIIYILILLSDLETVFRFVSDEETNKLFEGNKKCSHPIIAAVFGTNFGVGANMDYEKKKSICKKFSDYTLMQTVTEQSAIYGHLRGFSGGAFKNPQEGDLWLAKGVQMVIKLYPLKCPPNEALQKAKDALGEEKVKQLIYLADRLYIPILTMMCQKNEVAAEFLNAARTSLREIKNAK</sequence>
<evidence type="ECO:0000313" key="3">
    <source>
        <dbReference type="EMBL" id="EAX90922.1"/>
    </source>
</evidence>
<gene>
    <name evidence="3" type="ORF">TVAG_232790</name>
</gene>
<dbReference type="VEuPathDB" id="TrichDB:TVAG_232790"/>
<evidence type="ECO:0000256" key="1">
    <source>
        <dbReference type="SAM" id="Coils"/>
    </source>
</evidence>
<dbReference type="RefSeq" id="XP_001303852.1">
    <property type="nucleotide sequence ID" value="XM_001303851.1"/>
</dbReference>
<dbReference type="OrthoDB" id="10609274at2759"/>
<dbReference type="KEGG" id="tva:4748614"/>
<reference evidence="3" key="1">
    <citation type="submission" date="2006-10" db="EMBL/GenBank/DDBJ databases">
        <authorList>
            <person name="Amadeo P."/>
            <person name="Zhao Q."/>
            <person name="Wortman J."/>
            <person name="Fraser-Liggett C."/>
            <person name="Carlton J."/>
        </authorList>
    </citation>
    <scope>NUCLEOTIDE SEQUENCE</scope>
    <source>
        <strain evidence="3">G3</strain>
    </source>
</reference>
<dbReference type="AlphaFoldDB" id="A2FVZ3"/>
<dbReference type="EMBL" id="DS114072">
    <property type="protein sequence ID" value="EAX90922.1"/>
    <property type="molecule type" value="Genomic_DNA"/>
</dbReference>
<proteinExistence type="predicted"/>
<keyword evidence="1" id="KW-0175">Coiled coil</keyword>
<keyword evidence="2" id="KW-0472">Membrane</keyword>
<evidence type="ECO:0000313" key="4">
    <source>
        <dbReference type="Proteomes" id="UP000001542"/>
    </source>
</evidence>
<evidence type="ECO:0000256" key="2">
    <source>
        <dbReference type="SAM" id="Phobius"/>
    </source>
</evidence>
<dbReference type="SUPFAM" id="SSF55781">
    <property type="entry name" value="GAF domain-like"/>
    <property type="match status" value="1"/>
</dbReference>
<reference evidence="3" key="2">
    <citation type="journal article" date="2007" name="Science">
        <title>Draft genome sequence of the sexually transmitted pathogen Trichomonas vaginalis.</title>
        <authorList>
            <person name="Carlton J.M."/>
            <person name="Hirt R.P."/>
            <person name="Silva J.C."/>
            <person name="Delcher A.L."/>
            <person name="Schatz M."/>
            <person name="Zhao Q."/>
            <person name="Wortman J.R."/>
            <person name="Bidwell S.L."/>
            <person name="Alsmark U.C.M."/>
            <person name="Besteiro S."/>
            <person name="Sicheritz-Ponten T."/>
            <person name="Noel C.J."/>
            <person name="Dacks J.B."/>
            <person name="Foster P.G."/>
            <person name="Simillion C."/>
            <person name="Van de Peer Y."/>
            <person name="Miranda-Saavedra D."/>
            <person name="Barton G.J."/>
            <person name="Westrop G.D."/>
            <person name="Mueller S."/>
            <person name="Dessi D."/>
            <person name="Fiori P.L."/>
            <person name="Ren Q."/>
            <person name="Paulsen I."/>
            <person name="Zhang H."/>
            <person name="Bastida-Corcuera F.D."/>
            <person name="Simoes-Barbosa A."/>
            <person name="Brown M.T."/>
            <person name="Hayes R.D."/>
            <person name="Mukherjee M."/>
            <person name="Okumura C.Y."/>
            <person name="Schneider R."/>
            <person name="Smith A.J."/>
            <person name="Vanacova S."/>
            <person name="Villalvazo M."/>
            <person name="Haas B.J."/>
            <person name="Pertea M."/>
            <person name="Feldblyum T.V."/>
            <person name="Utterback T.R."/>
            <person name="Shu C.L."/>
            <person name="Osoegawa K."/>
            <person name="de Jong P.J."/>
            <person name="Hrdy I."/>
            <person name="Horvathova L."/>
            <person name="Zubacova Z."/>
            <person name="Dolezal P."/>
            <person name="Malik S.B."/>
            <person name="Logsdon J.M. Jr."/>
            <person name="Henze K."/>
            <person name="Gupta A."/>
            <person name="Wang C.C."/>
            <person name="Dunne R.L."/>
            <person name="Upcroft J.A."/>
            <person name="Upcroft P."/>
            <person name="White O."/>
            <person name="Salzberg S.L."/>
            <person name="Tang P."/>
            <person name="Chiu C.-H."/>
            <person name="Lee Y.-S."/>
            <person name="Embley T.M."/>
            <person name="Coombs G.H."/>
            <person name="Mottram J.C."/>
            <person name="Tachezy J."/>
            <person name="Fraser-Liggett C.M."/>
            <person name="Johnson P.J."/>
        </authorList>
    </citation>
    <scope>NUCLEOTIDE SEQUENCE [LARGE SCALE GENOMIC DNA]</scope>
    <source>
        <strain evidence="3">G3</strain>
    </source>
</reference>
<accession>A2FVZ3</accession>
<organism evidence="3 4">
    <name type="scientific">Trichomonas vaginalis (strain ATCC PRA-98 / G3)</name>
    <dbReference type="NCBI Taxonomy" id="412133"/>
    <lineage>
        <taxon>Eukaryota</taxon>
        <taxon>Metamonada</taxon>
        <taxon>Parabasalia</taxon>
        <taxon>Trichomonadida</taxon>
        <taxon>Trichomonadidae</taxon>
        <taxon>Trichomonas</taxon>
    </lineage>
</organism>
<feature type="transmembrane region" description="Helical" evidence="2">
    <location>
        <begin position="302"/>
        <end position="320"/>
    </location>
</feature>
<keyword evidence="4" id="KW-1185">Reference proteome</keyword>
<feature type="transmembrane region" description="Helical" evidence="2">
    <location>
        <begin position="269"/>
        <end position="290"/>
    </location>
</feature>
<keyword evidence="2" id="KW-0812">Transmembrane</keyword>
<dbReference type="VEuPathDB" id="TrichDB:TVAGG3_0492040"/>
<protein>
    <submittedName>
        <fullName evidence="3">Uncharacterized protein</fullName>
    </submittedName>
</protein>
<name>A2FVZ3_TRIV3</name>
<dbReference type="InParanoid" id="A2FVZ3"/>
<keyword evidence="2" id="KW-1133">Transmembrane helix</keyword>
<dbReference type="Proteomes" id="UP000001542">
    <property type="component" value="Unassembled WGS sequence"/>
</dbReference>
<feature type="coiled-coil region" evidence="1">
    <location>
        <begin position="17"/>
        <end position="44"/>
    </location>
</feature>